<sequence>MEERWYMAIESSTGFKALYMREEKQRQKEENKRIKVFERQQRLEKEERKKREKEEAYLAKEAEQQLQNNIKKVKKGRKKRNTALNPQIQEDTSGEAAKVVKEASTVTSRSGRLVRLPHRFRDA</sequence>
<proteinExistence type="predicted"/>
<protein>
    <submittedName>
        <fullName evidence="2">Uncharacterized protein</fullName>
    </submittedName>
</protein>
<reference evidence="2 3" key="1">
    <citation type="submission" date="2019-03" db="EMBL/GenBank/DDBJ databases">
        <title>The genome sequence of a newly discovered highly antifungal drug resistant Aspergillus species, Aspergillus tanneri NIH 1004.</title>
        <authorList>
            <person name="Mounaud S."/>
            <person name="Singh I."/>
            <person name="Joardar V."/>
            <person name="Pakala S."/>
            <person name="Pakala S."/>
            <person name="Venepally P."/>
            <person name="Hoover J."/>
            <person name="Nierman W."/>
            <person name="Chung J."/>
            <person name="Losada L."/>
        </authorList>
    </citation>
    <scope>NUCLEOTIDE SEQUENCE [LARGE SCALE GENOMIC DNA]</scope>
    <source>
        <strain evidence="2 3">NIH1004</strain>
    </source>
</reference>
<dbReference type="EMBL" id="SOSA01001363">
    <property type="protein sequence ID" value="THC87229.1"/>
    <property type="molecule type" value="Genomic_DNA"/>
</dbReference>
<evidence type="ECO:0000313" key="3">
    <source>
        <dbReference type="Proteomes" id="UP000308092"/>
    </source>
</evidence>
<feature type="region of interest" description="Disordered" evidence="1">
    <location>
        <begin position="68"/>
        <end position="96"/>
    </location>
</feature>
<dbReference type="AlphaFoldDB" id="A0A4S3IXY0"/>
<comment type="caution">
    <text evidence="2">The sequence shown here is derived from an EMBL/GenBank/DDBJ whole genome shotgun (WGS) entry which is preliminary data.</text>
</comment>
<evidence type="ECO:0000313" key="2">
    <source>
        <dbReference type="EMBL" id="THC87229.1"/>
    </source>
</evidence>
<keyword evidence="3" id="KW-1185">Reference proteome</keyword>
<feature type="compositionally biased region" description="Polar residues" evidence="1">
    <location>
        <begin position="82"/>
        <end position="91"/>
    </location>
</feature>
<organism evidence="2 3">
    <name type="scientific">Aspergillus tanneri</name>
    <dbReference type="NCBI Taxonomy" id="1220188"/>
    <lineage>
        <taxon>Eukaryota</taxon>
        <taxon>Fungi</taxon>
        <taxon>Dikarya</taxon>
        <taxon>Ascomycota</taxon>
        <taxon>Pezizomycotina</taxon>
        <taxon>Eurotiomycetes</taxon>
        <taxon>Eurotiomycetidae</taxon>
        <taxon>Eurotiales</taxon>
        <taxon>Aspergillaceae</taxon>
        <taxon>Aspergillus</taxon>
        <taxon>Aspergillus subgen. Circumdati</taxon>
    </lineage>
</organism>
<dbReference type="Proteomes" id="UP000308092">
    <property type="component" value="Unassembled WGS sequence"/>
</dbReference>
<feature type="compositionally biased region" description="Basic residues" evidence="1">
    <location>
        <begin position="71"/>
        <end position="81"/>
    </location>
</feature>
<name>A0A4S3IXY0_9EURO</name>
<dbReference type="STRING" id="1220188.A0A4S3IXY0"/>
<dbReference type="VEuPathDB" id="FungiDB:EYZ11_013325"/>
<gene>
    <name evidence="2" type="ORF">EYZ11_013325</name>
</gene>
<evidence type="ECO:0000256" key="1">
    <source>
        <dbReference type="SAM" id="MobiDB-lite"/>
    </source>
</evidence>
<accession>A0A4S3IXY0</accession>